<sequence>MRKIYLIALGVIVATELVQAKNFKLLIEGEGGDESGTNLNYPFYIDKKSNNWKVEVGFNSNKYDDVEPLGSKKFDGKKTTQMDEKNIYLSLSYVLGQGTTLFSIGAEYELFTQEKKQFGYYQEKTDYHPYDNNIDIKGSKLNIVADFHYATKNDPIMIDLKTTITPKTNLEIEQETKIFPNLHNGGILKSDSTMDLSYLIEGEIIFNMGKYFNFGIEGKYGFMPYDYQLKIINSTRDGYVESNQKYDEKRSEIFGKIFIKKWLSDDIFPTIGFGQRKIDIDDESVTQNLVLFGIEKWF</sequence>
<protein>
    <recommendedName>
        <fullName evidence="2">Outer membrane protein</fullName>
    </recommendedName>
</protein>
<reference evidence="1" key="1">
    <citation type="submission" date="2016-10" db="EMBL/GenBank/DDBJ databases">
        <authorList>
            <person name="de Groot N.N."/>
        </authorList>
    </citation>
    <scope>NUCLEOTIDE SEQUENCE</scope>
</reference>
<proteinExistence type="predicted"/>
<accession>A0A1W1CN80</accession>
<dbReference type="EMBL" id="FPHN01000221">
    <property type="protein sequence ID" value="SFV67152.1"/>
    <property type="molecule type" value="Genomic_DNA"/>
</dbReference>
<organism evidence="1">
    <name type="scientific">hydrothermal vent metagenome</name>
    <dbReference type="NCBI Taxonomy" id="652676"/>
    <lineage>
        <taxon>unclassified sequences</taxon>
        <taxon>metagenomes</taxon>
        <taxon>ecological metagenomes</taxon>
    </lineage>
</organism>
<dbReference type="AlphaFoldDB" id="A0A1W1CN80"/>
<gene>
    <name evidence="1" type="ORF">MNB_SV-14-136</name>
</gene>
<evidence type="ECO:0000313" key="1">
    <source>
        <dbReference type="EMBL" id="SFV67152.1"/>
    </source>
</evidence>
<evidence type="ECO:0008006" key="2">
    <source>
        <dbReference type="Google" id="ProtNLM"/>
    </source>
</evidence>
<name>A0A1W1CN80_9ZZZZ</name>